<gene>
    <name evidence="1" type="ORF">D7V88_40295</name>
</gene>
<dbReference type="AlphaFoldDB" id="A0A3A8HET9"/>
<dbReference type="Proteomes" id="UP000268094">
    <property type="component" value="Unassembled WGS sequence"/>
</dbReference>
<comment type="caution">
    <text evidence="1">The sequence shown here is derived from an EMBL/GenBank/DDBJ whole genome shotgun (WGS) entry which is preliminary data.</text>
</comment>
<name>A0A3A8HET9_9BACT</name>
<reference evidence="2" key="1">
    <citation type="submission" date="2018-09" db="EMBL/GenBank/DDBJ databases">
        <authorList>
            <person name="Livingstone P.G."/>
            <person name="Whitworth D.E."/>
        </authorList>
    </citation>
    <scope>NUCLEOTIDE SEQUENCE [LARGE SCALE GENOMIC DNA]</scope>
    <source>
        <strain evidence="2">CA054A</strain>
    </source>
</reference>
<sequence length="173" mass="19455">MEACCQGWHGFHFPRMRHVLRCLTLAGVVLLVGCGGGRQRFAEEGYLQQQLYDHSYDIPLDSLWTEAKAVAGVAHGEERSEEGVRVFFIPARMGAAEGDTAPQELPGILMRGWERDGRGYLHIFHVRYGAPVPRSDDLGARASDLELKLLARFHPEEARRFQEGARRAGQRAR</sequence>
<dbReference type="EMBL" id="RAVZ01000579">
    <property type="protein sequence ID" value="RKG69158.1"/>
    <property type="molecule type" value="Genomic_DNA"/>
</dbReference>
<proteinExistence type="predicted"/>
<protein>
    <submittedName>
        <fullName evidence="1">Uncharacterized protein</fullName>
    </submittedName>
</protein>
<keyword evidence="2" id="KW-1185">Reference proteome</keyword>
<organism evidence="1 2">
    <name type="scientific">Corallococcus terminator</name>
    <dbReference type="NCBI Taxonomy" id="2316733"/>
    <lineage>
        <taxon>Bacteria</taxon>
        <taxon>Pseudomonadati</taxon>
        <taxon>Myxococcota</taxon>
        <taxon>Myxococcia</taxon>
        <taxon>Myxococcales</taxon>
        <taxon>Cystobacterineae</taxon>
        <taxon>Myxococcaceae</taxon>
        <taxon>Corallococcus</taxon>
    </lineage>
</organism>
<evidence type="ECO:0000313" key="2">
    <source>
        <dbReference type="Proteomes" id="UP000268094"/>
    </source>
</evidence>
<accession>A0A3A8HET9</accession>
<evidence type="ECO:0000313" key="1">
    <source>
        <dbReference type="EMBL" id="RKG69158.1"/>
    </source>
</evidence>